<protein>
    <recommendedName>
        <fullName evidence="4">tRNA pseudouridine synthase A</fullName>
        <ecNumber evidence="4">5.4.99.12</ecNumber>
    </recommendedName>
    <alternativeName>
        <fullName evidence="4">tRNA pseudouridine(38-40) synthase</fullName>
    </alternativeName>
    <alternativeName>
        <fullName evidence="4">tRNA pseudouridylate synthase I</fullName>
    </alternativeName>
    <alternativeName>
        <fullName evidence="4">tRNA-uridine isomerase I</fullName>
    </alternativeName>
</protein>
<dbReference type="PANTHER" id="PTHR11142">
    <property type="entry name" value="PSEUDOURIDYLATE SYNTHASE"/>
    <property type="match status" value="1"/>
</dbReference>
<evidence type="ECO:0000256" key="2">
    <source>
        <dbReference type="ARBA" id="ARBA00022694"/>
    </source>
</evidence>
<name>A0ABS3AR92_9BACT</name>
<evidence type="ECO:0000256" key="5">
    <source>
        <dbReference type="RuleBase" id="RU003792"/>
    </source>
</evidence>
<comment type="similarity">
    <text evidence="1 4 5">Belongs to the tRNA pseudouridine synthase TruA family.</text>
</comment>
<keyword evidence="8" id="KW-1185">Reference proteome</keyword>
<dbReference type="PANTHER" id="PTHR11142:SF0">
    <property type="entry name" value="TRNA PSEUDOURIDINE SYNTHASE-LIKE 1"/>
    <property type="match status" value="1"/>
</dbReference>
<dbReference type="HAMAP" id="MF_00171">
    <property type="entry name" value="TruA"/>
    <property type="match status" value="1"/>
</dbReference>
<feature type="domain" description="Pseudouridine synthase I TruA alpha/beta" evidence="6">
    <location>
        <begin position="7"/>
        <end position="104"/>
    </location>
</feature>
<dbReference type="NCBIfam" id="TIGR00071">
    <property type="entry name" value="hisT_truA"/>
    <property type="match status" value="1"/>
</dbReference>
<keyword evidence="2 4" id="KW-0819">tRNA processing</keyword>
<dbReference type="EMBL" id="JAFITR010000010">
    <property type="protein sequence ID" value="MBN4066612.1"/>
    <property type="molecule type" value="Genomic_DNA"/>
</dbReference>
<reference evidence="7 8" key="1">
    <citation type="submission" date="2021-02" db="EMBL/GenBank/DDBJ databases">
        <title>Activity-based single-cell genomes from oceanic crustal fluid captures similar information to metagenomic and metatranscriptomic surveys with orders of magnitude less sampling.</title>
        <authorList>
            <person name="D'Angelo T.S."/>
            <person name="Orcutt B.N."/>
        </authorList>
    </citation>
    <scope>NUCLEOTIDE SEQUENCE [LARGE SCALE GENOMIC DNA]</scope>
    <source>
        <strain evidence="7">AH-315-G07</strain>
    </source>
</reference>
<dbReference type="SUPFAM" id="SSF55120">
    <property type="entry name" value="Pseudouridine synthase"/>
    <property type="match status" value="1"/>
</dbReference>
<comment type="caution">
    <text evidence="4">Lacks conserved residue(s) required for the propagation of feature annotation.</text>
</comment>
<feature type="binding site" evidence="4">
    <location>
        <position position="110"/>
    </location>
    <ligand>
        <name>substrate</name>
    </ligand>
</feature>
<dbReference type="InterPro" id="IPR001406">
    <property type="entry name" value="PsdUridine_synth_TruA"/>
</dbReference>
<dbReference type="InterPro" id="IPR020095">
    <property type="entry name" value="PsdUridine_synth_TruA_C"/>
</dbReference>
<dbReference type="InterPro" id="IPR020103">
    <property type="entry name" value="PsdUridine_synth_cat_dom_sf"/>
</dbReference>
<sequence length="248" mass="27905">MYNYKLIIAYDGRRYAGWQIQPNATTIQAVVADAIQIITREKVKLIGSSRTDSEVHSLGQTANFRCSTLLDLLTTQRSLNGLLPSDIRIVDFSQVELSFHSQYDTKGKVYHYRLCCHPVLLPFDKGFAYHLRQPLNLEDMQQGASSFIGTHDFSSFANNANRGNAAQNPVRTLSRIDLVEENNGIIRLEFEGTGFLYKMVRNIVGTLIEIGKGKLSPTDIPHIIDARDRRQAPATAPGYGLWLIKVDY</sequence>
<dbReference type="CDD" id="cd02570">
    <property type="entry name" value="PseudoU_synth_EcTruA"/>
    <property type="match status" value="1"/>
</dbReference>
<dbReference type="GO" id="GO:0160147">
    <property type="term" value="F:tRNA pseudouridine(38-40) synthase activity"/>
    <property type="evidence" value="ECO:0007669"/>
    <property type="project" value="UniProtKB-EC"/>
</dbReference>
<dbReference type="EC" id="5.4.99.12" evidence="4"/>
<feature type="active site" description="Nucleophile" evidence="4">
    <location>
        <position position="52"/>
    </location>
</feature>
<dbReference type="Proteomes" id="UP000722121">
    <property type="component" value="Unassembled WGS sequence"/>
</dbReference>
<evidence type="ECO:0000256" key="3">
    <source>
        <dbReference type="ARBA" id="ARBA00023235"/>
    </source>
</evidence>
<comment type="caution">
    <text evidence="7">The sequence shown here is derived from an EMBL/GenBank/DDBJ whole genome shotgun (WGS) entry which is preliminary data.</text>
</comment>
<evidence type="ECO:0000313" key="7">
    <source>
        <dbReference type="EMBL" id="MBN4066612.1"/>
    </source>
</evidence>
<evidence type="ECO:0000313" key="8">
    <source>
        <dbReference type="Proteomes" id="UP000722121"/>
    </source>
</evidence>
<comment type="subunit">
    <text evidence="4">Homodimer.</text>
</comment>
<comment type="function">
    <text evidence="4">Formation of pseudouridine at positions 38, 39 and 40 in the anticodon stem and loop of transfer RNAs.</text>
</comment>
<dbReference type="InterPro" id="IPR020094">
    <property type="entry name" value="TruA/RsuA/RluB/E/F_N"/>
</dbReference>
<gene>
    <name evidence="4 7" type="primary">truA</name>
    <name evidence="7" type="ORF">JYU14_00830</name>
</gene>
<feature type="domain" description="Pseudouridine synthase I TruA alpha/beta" evidence="6">
    <location>
        <begin position="144"/>
        <end position="248"/>
    </location>
</feature>
<dbReference type="PIRSF" id="PIRSF001430">
    <property type="entry name" value="tRNA_psdUrid_synth"/>
    <property type="match status" value="1"/>
</dbReference>
<dbReference type="InterPro" id="IPR020097">
    <property type="entry name" value="PsdUridine_synth_TruA_a/b_dom"/>
</dbReference>
<organism evidence="7 8">
    <name type="scientific">Simkania negevensis</name>
    <dbReference type="NCBI Taxonomy" id="83561"/>
    <lineage>
        <taxon>Bacteria</taxon>
        <taxon>Pseudomonadati</taxon>
        <taxon>Chlamydiota</taxon>
        <taxon>Chlamydiia</taxon>
        <taxon>Parachlamydiales</taxon>
        <taxon>Simkaniaceae</taxon>
        <taxon>Simkania</taxon>
    </lineage>
</organism>
<evidence type="ECO:0000256" key="4">
    <source>
        <dbReference type="HAMAP-Rule" id="MF_00171"/>
    </source>
</evidence>
<evidence type="ECO:0000259" key="6">
    <source>
        <dbReference type="Pfam" id="PF01416"/>
    </source>
</evidence>
<evidence type="ECO:0000256" key="1">
    <source>
        <dbReference type="ARBA" id="ARBA00009375"/>
    </source>
</evidence>
<dbReference type="Gene3D" id="3.30.70.580">
    <property type="entry name" value="Pseudouridine synthase I, catalytic domain, N-terminal subdomain"/>
    <property type="match status" value="1"/>
</dbReference>
<comment type="catalytic activity">
    <reaction evidence="4 5">
        <text>uridine(38/39/40) in tRNA = pseudouridine(38/39/40) in tRNA</text>
        <dbReference type="Rhea" id="RHEA:22376"/>
        <dbReference type="Rhea" id="RHEA-COMP:10085"/>
        <dbReference type="Rhea" id="RHEA-COMP:10087"/>
        <dbReference type="ChEBI" id="CHEBI:65314"/>
        <dbReference type="ChEBI" id="CHEBI:65315"/>
        <dbReference type="EC" id="5.4.99.12"/>
    </reaction>
</comment>
<proteinExistence type="inferred from homology"/>
<keyword evidence="3 4" id="KW-0413">Isomerase</keyword>
<dbReference type="Gene3D" id="3.30.70.660">
    <property type="entry name" value="Pseudouridine synthase I, catalytic domain, C-terminal subdomain"/>
    <property type="match status" value="1"/>
</dbReference>
<accession>A0ABS3AR92</accession>
<dbReference type="Pfam" id="PF01416">
    <property type="entry name" value="PseudoU_synth_1"/>
    <property type="match status" value="2"/>
</dbReference>